<evidence type="ECO:0000313" key="2">
    <source>
        <dbReference type="Proteomes" id="UP000199375"/>
    </source>
</evidence>
<dbReference type="EMBL" id="FMCW01000024">
    <property type="protein sequence ID" value="SCF06692.1"/>
    <property type="molecule type" value="Genomic_DNA"/>
</dbReference>
<accession>A0A1C4XEH1</accession>
<proteinExistence type="predicted"/>
<dbReference type="Proteomes" id="UP000199375">
    <property type="component" value="Unassembled WGS sequence"/>
</dbReference>
<protein>
    <submittedName>
        <fullName evidence="1">Thioesterase domain</fullName>
    </submittedName>
</protein>
<dbReference type="AlphaFoldDB" id="A0A1C4XEH1"/>
<sequence>MDQAASGSGGRLLVVDFRRPDARPTLTAAILPHLALTVCRLDPIADLTASGGAADPAELAAAYVERLVAMAQRPDVVAGYCNAGTLALQVARLLAESGRVAPCVLVDPSWPTPATIRAEFAALRVSLGVAPADAATQRCEPTVEAMTRQLRHDLLTMLDEDGAEPDEAEIAAAALLPRYRAWLGFLLASSAHPPEPAADSHVICGRETAAPAAWLPDQWRPTVLDLPSADLLQPGSSAPELIARRITALVNLRGLSS</sequence>
<organism evidence="1 2">
    <name type="scientific">Micromonospora haikouensis</name>
    <dbReference type="NCBI Taxonomy" id="686309"/>
    <lineage>
        <taxon>Bacteria</taxon>
        <taxon>Bacillati</taxon>
        <taxon>Actinomycetota</taxon>
        <taxon>Actinomycetes</taxon>
        <taxon>Micromonosporales</taxon>
        <taxon>Micromonosporaceae</taxon>
        <taxon>Micromonospora</taxon>
    </lineage>
</organism>
<name>A0A1C4XEH1_9ACTN</name>
<dbReference type="InterPro" id="IPR029058">
    <property type="entry name" value="AB_hydrolase_fold"/>
</dbReference>
<gene>
    <name evidence="1" type="ORF">GA0070558_12474</name>
</gene>
<dbReference type="Gene3D" id="3.40.50.1820">
    <property type="entry name" value="alpha/beta hydrolase"/>
    <property type="match status" value="1"/>
</dbReference>
<dbReference type="SUPFAM" id="SSF53474">
    <property type="entry name" value="alpha/beta-Hydrolases"/>
    <property type="match status" value="1"/>
</dbReference>
<reference evidence="1 2" key="1">
    <citation type="submission" date="2016-06" db="EMBL/GenBank/DDBJ databases">
        <authorList>
            <person name="Kjaerup R.B."/>
            <person name="Dalgaard T.S."/>
            <person name="Juul-Madsen H.R."/>
        </authorList>
    </citation>
    <scope>NUCLEOTIDE SEQUENCE [LARGE SCALE GENOMIC DNA]</scope>
    <source>
        <strain evidence="1 2">DSM 45626</strain>
    </source>
</reference>
<evidence type="ECO:0000313" key="1">
    <source>
        <dbReference type="EMBL" id="SCF06692.1"/>
    </source>
</evidence>